<evidence type="ECO:0000256" key="1">
    <source>
        <dbReference type="SAM" id="SignalP"/>
    </source>
</evidence>
<reference evidence="2 4" key="1">
    <citation type="journal article" date="2014" name="BMC Genomics">
        <title>Genome sequence of Anopheles sinensis provides insight into genetics basis of mosquito competence for malaria parasites.</title>
        <authorList>
            <person name="Zhou D."/>
            <person name="Zhang D."/>
            <person name="Ding G."/>
            <person name="Shi L."/>
            <person name="Hou Q."/>
            <person name="Ye Y."/>
            <person name="Xu Y."/>
            <person name="Zhou H."/>
            <person name="Xiong C."/>
            <person name="Li S."/>
            <person name="Yu J."/>
            <person name="Hong S."/>
            <person name="Yu X."/>
            <person name="Zou P."/>
            <person name="Chen C."/>
            <person name="Chang X."/>
            <person name="Wang W."/>
            <person name="Lv Y."/>
            <person name="Sun Y."/>
            <person name="Ma L."/>
            <person name="Shen B."/>
            <person name="Zhu C."/>
        </authorList>
    </citation>
    <scope>NUCLEOTIDE SEQUENCE [LARGE SCALE GENOMIC DNA]</scope>
</reference>
<dbReference type="AlphaFoldDB" id="A0A084W982"/>
<dbReference type="EMBL" id="KE525321">
    <property type="protein sequence ID" value="KFB46776.1"/>
    <property type="molecule type" value="Genomic_DNA"/>
</dbReference>
<evidence type="ECO:0000313" key="2">
    <source>
        <dbReference type="EMBL" id="KFB46776.1"/>
    </source>
</evidence>
<feature type="chain" id="PRO_5001784403" evidence="1">
    <location>
        <begin position="21"/>
        <end position="185"/>
    </location>
</feature>
<protein>
    <submittedName>
        <fullName evidence="2">AGAP011006-PA-like protein</fullName>
    </submittedName>
</protein>
<accession>A0A084W982</accession>
<evidence type="ECO:0000313" key="4">
    <source>
        <dbReference type="Proteomes" id="UP000030765"/>
    </source>
</evidence>
<dbReference type="OrthoDB" id="7912113at2759"/>
<dbReference type="EnsemblMetazoa" id="ASIC014779-RA">
    <property type="protein sequence ID" value="ASIC014779-PA"/>
    <property type="gene ID" value="ASIC014779"/>
</dbReference>
<feature type="signal peptide" evidence="1">
    <location>
        <begin position="1"/>
        <end position="20"/>
    </location>
</feature>
<gene>
    <name evidence="2" type="ORF">ZHAS_00014779</name>
</gene>
<dbReference type="InterPro" id="IPR010512">
    <property type="entry name" value="DUF1091"/>
</dbReference>
<dbReference type="Proteomes" id="UP000030765">
    <property type="component" value="Unassembled WGS sequence"/>
</dbReference>
<keyword evidence="4" id="KW-1185">Reference proteome</keyword>
<sequence length="185" mass="21285">MSKILLCIIILSIPNNIVFAVVSKMTIALTKAEVTSDQKYLNASARISRYTVEPYFTIDMTFVILQKLNDLTMRVRHIVPLAGRENVFYDVTVDFCNFLKRPTHSILKLVFEEVKKHGPMPTSCPIFPTRAIFSNISMNKVRIPPYMPETRFQMVINGWTGTKQGKVDIYEGRWFGRLKKMTTSN</sequence>
<dbReference type="Pfam" id="PF06477">
    <property type="entry name" value="DUF1091"/>
    <property type="match status" value="1"/>
</dbReference>
<dbReference type="EMBL" id="ATLV01021650">
    <property type="status" value="NOT_ANNOTATED_CDS"/>
    <property type="molecule type" value="Genomic_DNA"/>
</dbReference>
<dbReference type="VEuPathDB" id="VectorBase:ASIS006421"/>
<keyword evidence="1" id="KW-0732">Signal</keyword>
<dbReference type="VEuPathDB" id="VectorBase:ASIC014779"/>
<evidence type="ECO:0000313" key="3">
    <source>
        <dbReference type="EnsemblMetazoa" id="ASIC014779-PA"/>
    </source>
</evidence>
<dbReference type="PANTHER" id="PTHR20898">
    <property type="entry name" value="DAEDALUS ON 3-RELATED-RELATED"/>
    <property type="match status" value="1"/>
</dbReference>
<reference evidence="3" key="2">
    <citation type="submission" date="2020-05" db="UniProtKB">
        <authorList>
            <consortium name="EnsemblMetazoa"/>
        </authorList>
    </citation>
    <scope>IDENTIFICATION</scope>
</reference>
<proteinExistence type="predicted"/>
<name>A0A084W982_ANOSI</name>
<dbReference type="PANTHER" id="PTHR20898:SF1">
    <property type="entry name" value="MD-2-RELATED LIPID-RECOGNITION DOMAIN-CONTAINING PROTEIN"/>
    <property type="match status" value="1"/>
</dbReference>
<organism evidence="3 4">
    <name type="scientific">Anopheles sinensis</name>
    <name type="common">Mosquito</name>
    <dbReference type="NCBI Taxonomy" id="74873"/>
    <lineage>
        <taxon>Eukaryota</taxon>
        <taxon>Metazoa</taxon>
        <taxon>Ecdysozoa</taxon>
        <taxon>Arthropoda</taxon>
        <taxon>Hexapoda</taxon>
        <taxon>Insecta</taxon>
        <taxon>Pterygota</taxon>
        <taxon>Neoptera</taxon>
        <taxon>Endopterygota</taxon>
        <taxon>Diptera</taxon>
        <taxon>Nematocera</taxon>
        <taxon>Culicoidea</taxon>
        <taxon>Culicidae</taxon>
        <taxon>Anophelinae</taxon>
        <taxon>Anopheles</taxon>
    </lineage>
</organism>